<dbReference type="SUPFAM" id="SSF51658">
    <property type="entry name" value="Xylose isomerase-like"/>
    <property type="match status" value="1"/>
</dbReference>
<feature type="domain" description="Xylose isomerase-like TIM barrel" evidence="4">
    <location>
        <begin position="26"/>
        <end position="252"/>
    </location>
</feature>
<dbReference type="GO" id="GO:0046487">
    <property type="term" value="P:glyoxylate metabolic process"/>
    <property type="evidence" value="ECO:0007669"/>
    <property type="project" value="TreeGrafter"/>
</dbReference>
<protein>
    <submittedName>
        <fullName evidence="5">Putative hydroxypyruvate isomerase</fullName>
    </submittedName>
</protein>
<proteinExistence type="inferred from homology"/>
<gene>
    <name evidence="5" type="ordered locus">AS9A_0736</name>
</gene>
<dbReference type="InterPro" id="IPR050417">
    <property type="entry name" value="Sugar_Epim/Isomerase"/>
</dbReference>
<evidence type="ECO:0000313" key="6">
    <source>
        <dbReference type="Proteomes" id="UP000009235"/>
    </source>
</evidence>
<sequence>MMSPYSYTVNCSILLTHLPLLERPHAVRDAGFNAVEFWWPFDSAVPGDREVDEFVRAVSDAGVTLSHLNFVAGNLAAGDRGLLSDPRRASEFRDNVDVVVGIGEQLGASGFNALYGNRIDGVAPAIQDELATENLVLAAEAAARIGACVLLEPVSGFPAYPLKLARDAARVIDRVGAPNIGLLADLYHLAANGEDIPSAIARFNAHIRHVQIADAPGRGAPGTGELPLTDYLSQICETGYDGYVSLEYVSSSADPFAWLPRDGFAG</sequence>
<dbReference type="EMBL" id="CP002786">
    <property type="protein sequence ID" value="AEF39190.1"/>
    <property type="molecule type" value="Genomic_DNA"/>
</dbReference>
<keyword evidence="1 2" id="KW-0413">Isomerase</keyword>
<feature type="active site" description="Proton donor/acceptor" evidence="3">
    <location>
        <position position="152"/>
    </location>
</feature>
<dbReference type="KEGG" id="asd:AS9A_0736"/>
<dbReference type="eggNOG" id="COG3622">
    <property type="taxonomic scope" value="Bacteria"/>
</dbReference>
<dbReference type="GO" id="GO:0008903">
    <property type="term" value="F:hydroxypyruvate isomerase activity"/>
    <property type="evidence" value="ECO:0007669"/>
    <property type="project" value="TreeGrafter"/>
</dbReference>
<keyword evidence="5" id="KW-0670">Pyruvate</keyword>
<evidence type="ECO:0000256" key="2">
    <source>
        <dbReference type="PIRNR" id="PIRNR006241"/>
    </source>
</evidence>
<dbReference type="HOGENOM" id="CLU_050006_1_0_11"/>
<dbReference type="PANTHER" id="PTHR43489">
    <property type="entry name" value="ISOMERASE"/>
    <property type="match status" value="1"/>
</dbReference>
<evidence type="ECO:0000256" key="1">
    <source>
        <dbReference type="ARBA" id="ARBA00023235"/>
    </source>
</evidence>
<dbReference type="PANTHER" id="PTHR43489:SF6">
    <property type="entry name" value="HYDROXYPYRUVATE ISOMERASE-RELATED"/>
    <property type="match status" value="1"/>
</dbReference>
<evidence type="ECO:0000256" key="3">
    <source>
        <dbReference type="PIRSR" id="PIRSR006241-50"/>
    </source>
</evidence>
<dbReference type="AlphaFoldDB" id="F6EL98"/>
<dbReference type="Pfam" id="PF01261">
    <property type="entry name" value="AP_endonuc_2"/>
    <property type="match status" value="1"/>
</dbReference>
<accession>F6EL98</accession>
<evidence type="ECO:0000313" key="5">
    <source>
        <dbReference type="EMBL" id="AEF39190.1"/>
    </source>
</evidence>
<keyword evidence="6" id="KW-1185">Reference proteome</keyword>
<dbReference type="InterPro" id="IPR026040">
    <property type="entry name" value="HyI-like"/>
</dbReference>
<dbReference type="InterPro" id="IPR036237">
    <property type="entry name" value="Xyl_isomerase-like_sf"/>
</dbReference>
<dbReference type="STRING" id="443218.AS9A_0736"/>
<evidence type="ECO:0000259" key="4">
    <source>
        <dbReference type="Pfam" id="PF01261"/>
    </source>
</evidence>
<dbReference type="Gene3D" id="3.20.20.150">
    <property type="entry name" value="Divalent-metal-dependent TIM barrel enzymes"/>
    <property type="match status" value="1"/>
</dbReference>
<name>F6EL98_HOYSD</name>
<reference evidence="5 6" key="1">
    <citation type="journal article" date="2011" name="J. Bacteriol.">
        <title>Complete genome sequence of Amycolicicoccus subflavus DQS3-9A1T, an actinomycete isolated from crude oil-polluted soil.</title>
        <authorList>
            <person name="Cai M."/>
            <person name="Chen W.M."/>
            <person name="Nie Y."/>
            <person name="Chi C.Q."/>
            <person name="Wang Y.N."/>
            <person name="Tang Y.Q."/>
            <person name="Li G.Y."/>
            <person name="Wu X.L."/>
        </authorList>
    </citation>
    <scope>NUCLEOTIDE SEQUENCE [LARGE SCALE GENOMIC DNA]</scope>
    <source>
        <strain evidence="6">DSM 45089 / DQS3-9A1</strain>
    </source>
</reference>
<comment type="similarity">
    <text evidence="2">Belongs to the hyi family.</text>
</comment>
<organism evidence="5 6">
    <name type="scientific">Hoyosella subflava (strain DSM 45089 / JCM 17490 / NBRC 109087 / DQS3-9A1)</name>
    <name type="common">Amycolicicoccus subflavus</name>
    <dbReference type="NCBI Taxonomy" id="443218"/>
    <lineage>
        <taxon>Bacteria</taxon>
        <taxon>Bacillati</taxon>
        <taxon>Actinomycetota</taxon>
        <taxon>Actinomycetes</taxon>
        <taxon>Mycobacteriales</taxon>
        <taxon>Hoyosellaceae</taxon>
        <taxon>Hoyosella</taxon>
    </lineage>
</organism>
<feature type="active site" description="Proton donor/acceptor" evidence="3">
    <location>
        <position position="247"/>
    </location>
</feature>
<dbReference type="PIRSF" id="PIRSF006241">
    <property type="entry name" value="HyI"/>
    <property type="match status" value="1"/>
</dbReference>
<dbReference type="InterPro" id="IPR013022">
    <property type="entry name" value="Xyl_isomerase-like_TIM-brl"/>
</dbReference>
<dbReference type="Proteomes" id="UP000009235">
    <property type="component" value="Chromosome"/>
</dbReference>